<keyword evidence="3" id="KW-1185">Reference proteome</keyword>
<feature type="region of interest" description="Disordered" evidence="1">
    <location>
        <begin position="78"/>
        <end position="104"/>
    </location>
</feature>
<protein>
    <submittedName>
        <fullName evidence="2">VWA containing CoxE family protein</fullName>
    </submittedName>
</protein>
<evidence type="ECO:0000256" key="1">
    <source>
        <dbReference type="SAM" id="MobiDB-lite"/>
    </source>
</evidence>
<proteinExistence type="predicted"/>
<name>A0ABV0KDU8_9CYAN</name>
<dbReference type="PANTHER" id="PTHR39338:SF7">
    <property type="entry name" value="BLL6692 PROTEIN"/>
    <property type="match status" value="1"/>
</dbReference>
<dbReference type="RefSeq" id="WP_348251383.1">
    <property type="nucleotide sequence ID" value="NZ_JAMPKX010000020.1"/>
</dbReference>
<dbReference type="Proteomes" id="UP001482513">
    <property type="component" value="Unassembled WGS sequence"/>
</dbReference>
<gene>
    <name evidence="2" type="ORF">NC992_24810</name>
</gene>
<accession>A0ABV0KDU8</accession>
<organism evidence="2 3">
    <name type="scientific">Leptolyngbya subtilissima DQ-A4</name>
    <dbReference type="NCBI Taxonomy" id="2933933"/>
    <lineage>
        <taxon>Bacteria</taxon>
        <taxon>Bacillati</taxon>
        <taxon>Cyanobacteriota</taxon>
        <taxon>Cyanophyceae</taxon>
        <taxon>Leptolyngbyales</taxon>
        <taxon>Leptolyngbyaceae</taxon>
        <taxon>Leptolyngbya group</taxon>
        <taxon>Leptolyngbya</taxon>
    </lineage>
</organism>
<dbReference type="PANTHER" id="PTHR39338">
    <property type="entry name" value="BLL5662 PROTEIN-RELATED"/>
    <property type="match status" value="1"/>
</dbReference>
<evidence type="ECO:0000313" key="3">
    <source>
        <dbReference type="Proteomes" id="UP001482513"/>
    </source>
</evidence>
<sequence>MLETFLRLRKSGFNLGMDEYLAGLALVSDQALPFAHNLNALKRSLKSLWCTSPSEQKQFDPDWDKALAIVQMAGPATVETKESLPLPPQLPLEPPSPPPTRFDQPPPKAIAETTTPALDAAAQPVRAPFTPAEIERPVELQSYWPVSRRFMSYSWRYLRRTVEAGPADLLDVEATVQQTAQRGFYLEPVLRQRDHNQAQLVLLIDQNGSMMPLHQFTREVADTALQASGLPAGQVAVYYFQNVPADYIYHDVFLTQSVELKAVLATCDGDTSVLVVSDAGAARGYRRLDRIRATVRFLTQLRRTTQLFAWLNPIPVERWPGNSAEMIANLVPMFQMDNDGLSNAIDVVRGLLVQPTQP</sequence>
<comment type="caution">
    <text evidence="2">The sequence shown here is derived from an EMBL/GenBank/DDBJ whole genome shotgun (WGS) entry which is preliminary data.</text>
</comment>
<reference evidence="2 3" key="1">
    <citation type="submission" date="2022-04" db="EMBL/GenBank/DDBJ databases">
        <title>Positive selection, recombination, and allopatry shape intraspecific diversity of widespread and dominant cyanobacteria.</title>
        <authorList>
            <person name="Wei J."/>
            <person name="Shu W."/>
            <person name="Hu C."/>
        </authorList>
    </citation>
    <scope>NUCLEOTIDE SEQUENCE [LARGE SCALE GENOMIC DNA]</scope>
    <source>
        <strain evidence="2 3">DQ-A4</strain>
    </source>
</reference>
<evidence type="ECO:0000313" key="2">
    <source>
        <dbReference type="EMBL" id="MEP0950118.1"/>
    </source>
</evidence>
<feature type="compositionally biased region" description="Pro residues" evidence="1">
    <location>
        <begin position="85"/>
        <end position="104"/>
    </location>
</feature>
<dbReference type="EMBL" id="JAMPKX010000020">
    <property type="protein sequence ID" value="MEP0950118.1"/>
    <property type="molecule type" value="Genomic_DNA"/>
</dbReference>